<keyword evidence="7" id="KW-0378">Hydrolase</keyword>
<evidence type="ECO:0000256" key="8">
    <source>
        <dbReference type="ARBA" id="ARBA00022833"/>
    </source>
</evidence>
<evidence type="ECO:0000256" key="4">
    <source>
        <dbReference type="ARBA" id="ARBA00022571"/>
    </source>
</evidence>
<sequence>MTAEELLERLVGFPTVAGTSNFDLMDFVADYLRDLGAQVHVLPGPEGDRQNLFATLGDPTVPGYILSGHVDVVPAGEPEWKADPFVLRREGDRLIGRGACDMKGFDAAVLAALPALAQMPLRAPIHIALSYDEELGCQGVPHMLAKLPDLCAPPLGCIVGEPSGMVPVLAHKGKAALRLIARGVAAHSSRPDLGTNAIHALIPALMQARDLAEELAQGACDARFTPPHSSLQIGVIEGGQALNIVPEQAEARIEARAIAGVDPRALLAPLTQTAGIEAEWLASYPALALAADHPLAELAAQLSGSTPLGAVSYGTEAGLFQQAGIPAIICGPGDIARAHRPEEYITRAELAAAQAMVEALGRVVSAA</sequence>
<dbReference type="GO" id="GO:0046872">
    <property type="term" value="F:metal ion binding"/>
    <property type="evidence" value="ECO:0007669"/>
    <property type="project" value="UniProtKB-KW"/>
</dbReference>
<evidence type="ECO:0000256" key="1">
    <source>
        <dbReference type="ARBA" id="ARBA00001947"/>
    </source>
</evidence>
<dbReference type="CDD" id="cd03894">
    <property type="entry name" value="M20_ArgE"/>
    <property type="match status" value="1"/>
</dbReference>
<dbReference type="InterPro" id="IPR002933">
    <property type="entry name" value="Peptidase_M20"/>
</dbReference>
<dbReference type="Pfam" id="PF01546">
    <property type="entry name" value="Peptidase_M20"/>
    <property type="match status" value="1"/>
</dbReference>
<dbReference type="PROSITE" id="PS00759">
    <property type="entry name" value="ARGE_DAPE_CPG2_2"/>
    <property type="match status" value="1"/>
</dbReference>
<dbReference type="SUPFAM" id="SSF55031">
    <property type="entry name" value="Bacterial exopeptidase dimerisation domain"/>
    <property type="match status" value="1"/>
</dbReference>
<dbReference type="Gene3D" id="3.30.70.360">
    <property type="match status" value="1"/>
</dbReference>
<dbReference type="PANTHER" id="PTHR43808:SF31">
    <property type="entry name" value="N-ACETYL-L-CITRULLINE DEACETYLASE"/>
    <property type="match status" value="1"/>
</dbReference>
<dbReference type="OrthoDB" id="9809784at2"/>
<dbReference type="InterPro" id="IPR010169">
    <property type="entry name" value="AcOrn-deacetyl"/>
</dbReference>
<evidence type="ECO:0000256" key="5">
    <source>
        <dbReference type="ARBA" id="ARBA00022605"/>
    </source>
</evidence>
<dbReference type="InterPro" id="IPR001261">
    <property type="entry name" value="ArgE/DapE_CS"/>
</dbReference>
<dbReference type="PANTHER" id="PTHR43808">
    <property type="entry name" value="ACETYLORNITHINE DEACETYLASE"/>
    <property type="match status" value="1"/>
</dbReference>
<dbReference type="GO" id="GO:0008777">
    <property type="term" value="F:acetylornithine deacetylase activity"/>
    <property type="evidence" value="ECO:0007669"/>
    <property type="project" value="TreeGrafter"/>
</dbReference>
<evidence type="ECO:0000313" key="12">
    <source>
        <dbReference type="Proteomes" id="UP000027725"/>
    </source>
</evidence>
<evidence type="ECO:0000259" key="10">
    <source>
        <dbReference type="Pfam" id="PF07687"/>
    </source>
</evidence>
<keyword evidence="4" id="KW-0055">Arginine biosynthesis</keyword>
<dbReference type="SUPFAM" id="SSF53187">
    <property type="entry name" value="Zn-dependent exopeptidases"/>
    <property type="match status" value="1"/>
</dbReference>
<evidence type="ECO:0000313" key="11">
    <source>
        <dbReference type="EMBL" id="KEP71312.1"/>
    </source>
</evidence>
<keyword evidence="9" id="KW-0170">Cobalt</keyword>
<evidence type="ECO:0000256" key="2">
    <source>
        <dbReference type="ARBA" id="ARBA00005691"/>
    </source>
</evidence>
<comment type="similarity">
    <text evidence="2">Belongs to the peptidase M20A family. ArgE subfamily.</text>
</comment>
<dbReference type="Proteomes" id="UP000027725">
    <property type="component" value="Unassembled WGS sequence"/>
</dbReference>
<dbReference type="RefSeq" id="WP_038061835.1">
    <property type="nucleotide sequence ID" value="NZ_FOVB01000001.1"/>
</dbReference>
<keyword evidence="6" id="KW-0479">Metal-binding</keyword>
<keyword evidence="5" id="KW-0028">Amino-acid biosynthesis</keyword>
<reference evidence="11 12" key="1">
    <citation type="submission" date="2014-03" db="EMBL/GenBank/DDBJ databases">
        <title>The draft genome sequence of Thioclava dalianensis DLFJ1-1.</title>
        <authorList>
            <person name="Lai Q."/>
            <person name="Shao Z."/>
        </authorList>
    </citation>
    <scope>NUCLEOTIDE SEQUENCE [LARGE SCALE GENOMIC DNA]</scope>
    <source>
        <strain evidence="11 12">DLFJ1-1</strain>
    </source>
</reference>
<dbReference type="AlphaFoldDB" id="A0A074U9H0"/>
<dbReference type="GO" id="GO:0006526">
    <property type="term" value="P:L-arginine biosynthetic process"/>
    <property type="evidence" value="ECO:0007669"/>
    <property type="project" value="UniProtKB-KW"/>
</dbReference>
<name>A0A074U9H0_9RHOB</name>
<accession>A0A074U9H0</accession>
<gene>
    <name evidence="11" type="ORF">DL1_06880</name>
</gene>
<dbReference type="InterPro" id="IPR050072">
    <property type="entry name" value="Peptidase_M20A"/>
</dbReference>
<evidence type="ECO:0000256" key="9">
    <source>
        <dbReference type="ARBA" id="ARBA00023285"/>
    </source>
</evidence>
<dbReference type="EMBL" id="JHEH01000002">
    <property type="protein sequence ID" value="KEP71312.1"/>
    <property type="molecule type" value="Genomic_DNA"/>
</dbReference>
<keyword evidence="8" id="KW-0862">Zinc</keyword>
<comment type="caution">
    <text evidence="11">The sequence shown here is derived from an EMBL/GenBank/DDBJ whole genome shotgun (WGS) entry which is preliminary data.</text>
</comment>
<keyword evidence="12" id="KW-1185">Reference proteome</keyword>
<dbReference type="InterPro" id="IPR036264">
    <property type="entry name" value="Bact_exopeptidase_dim_dom"/>
</dbReference>
<organism evidence="11 12">
    <name type="scientific">Thioclava dalianensis</name>
    <dbReference type="NCBI Taxonomy" id="1185766"/>
    <lineage>
        <taxon>Bacteria</taxon>
        <taxon>Pseudomonadati</taxon>
        <taxon>Pseudomonadota</taxon>
        <taxon>Alphaproteobacteria</taxon>
        <taxon>Rhodobacterales</taxon>
        <taxon>Paracoccaceae</taxon>
        <taxon>Thioclava</taxon>
    </lineage>
</organism>
<evidence type="ECO:0000256" key="3">
    <source>
        <dbReference type="ARBA" id="ARBA00022490"/>
    </source>
</evidence>
<dbReference type="STRING" id="1185766.SAMN05216224_101222"/>
<keyword evidence="3" id="KW-0963">Cytoplasm</keyword>
<dbReference type="NCBIfam" id="NF005710">
    <property type="entry name" value="PRK07522.1"/>
    <property type="match status" value="1"/>
</dbReference>
<evidence type="ECO:0000256" key="7">
    <source>
        <dbReference type="ARBA" id="ARBA00022801"/>
    </source>
</evidence>
<dbReference type="eggNOG" id="COG0624">
    <property type="taxonomic scope" value="Bacteria"/>
</dbReference>
<dbReference type="NCBIfam" id="TIGR01892">
    <property type="entry name" value="AcOrn-deacetyl"/>
    <property type="match status" value="1"/>
</dbReference>
<dbReference type="InterPro" id="IPR011650">
    <property type="entry name" value="Peptidase_M20_dimer"/>
</dbReference>
<protein>
    <submittedName>
        <fullName evidence="11">Acetylornithine deacetylase</fullName>
    </submittedName>
</protein>
<feature type="domain" description="Peptidase M20 dimerisation" evidence="10">
    <location>
        <begin position="170"/>
        <end position="272"/>
    </location>
</feature>
<dbReference type="Gene3D" id="3.40.630.10">
    <property type="entry name" value="Zn peptidases"/>
    <property type="match status" value="1"/>
</dbReference>
<evidence type="ECO:0000256" key="6">
    <source>
        <dbReference type="ARBA" id="ARBA00022723"/>
    </source>
</evidence>
<dbReference type="Pfam" id="PF07687">
    <property type="entry name" value="M20_dimer"/>
    <property type="match status" value="1"/>
</dbReference>
<comment type="cofactor">
    <cofactor evidence="1">
        <name>Zn(2+)</name>
        <dbReference type="ChEBI" id="CHEBI:29105"/>
    </cofactor>
</comment>
<proteinExistence type="inferred from homology"/>